<gene>
    <name evidence="1" type="ORF">AWM68_13295</name>
</gene>
<organism evidence="1 2">
    <name type="scientific">Fictibacillus phosphorivorans</name>
    <dbReference type="NCBI Taxonomy" id="1221500"/>
    <lineage>
        <taxon>Bacteria</taxon>
        <taxon>Bacillati</taxon>
        <taxon>Bacillota</taxon>
        <taxon>Bacilli</taxon>
        <taxon>Bacillales</taxon>
        <taxon>Fictibacillaceae</taxon>
        <taxon>Fictibacillus</taxon>
    </lineage>
</organism>
<sequence length="77" mass="9056">MIRLTNGGYVCHLNGHRIKVVYKGNNVCELYLEDELQGTAPFDYVKKKLSQFEKSWSTSQIKNYEFKEFLSKFDQSI</sequence>
<dbReference type="RefSeq" id="WP_066245081.1">
    <property type="nucleotide sequence ID" value="NZ_LRFC01000038.1"/>
</dbReference>
<protein>
    <submittedName>
        <fullName evidence="1">Uncharacterized protein</fullName>
    </submittedName>
</protein>
<proteinExistence type="predicted"/>
<dbReference type="OrthoDB" id="2970370at2"/>
<reference evidence="2" key="1">
    <citation type="submission" date="2016-01" db="EMBL/GenBank/DDBJ databases">
        <title>Draft genome of Chromobacterium sp. F49.</title>
        <authorList>
            <person name="Hong K.W."/>
        </authorList>
    </citation>
    <scope>NUCLEOTIDE SEQUENCE [LARGE SCALE GENOMIC DNA]</scope>
    <source>
        <strain evidence="2">P7IIIA</strain>
    </source>
</reference>
<evidence type="ECO:0000313" key="1">
    <source>
        <dbReference type="EMBL" id="KZE64077.1"/>
    </source>
</evidence>
<name>A0A165MZV3_9BACL</name>
<dbReference type="Proteomes" id="UP000076567">
    <property type="component" value="Unassembled WGS sequence"/>
</dbReference>
<dbReference type="EMBL" id="LRFC01000038">
    <property type="protein sequence ID" value="KZE64077.1"/>
    <property type="molecule type" value="Genomic_DNA"/>
</dbReference>
<evidence type="ECO:0000313" key="2">
    <source>
        <dbReference type="Proteomes" id="UP000076567"/>
    </source>
</evidence>
<keyword evidence="2" id="KW-1185">Reference proteome</keyword>
<dbReference type="AlphaFoldDB" id="A0A165MZV3"/>
<accession>A0A165MZV3</accession>
<comment type="caution">
    <text evidence="1">The sequence shown here is derived from an EMBL/GenBank/DDBJ whole genome shotgun (WGS) entry which is preliminary data.</text>
</comment>